<evidence type="ECO:0000313" key="2">
    <source>
        <dbReference type="EMBL" id="GEP57251.1"/>
    </source>
</evidence>
<organism evidence="2 3">
    <name type="scientific">Reyranella soli</name>
    <dbReference type="NCBI Taxonomy" id="1230389"/>
    <lineage>
        <taxon>Bacteria</taxon>
        <taxon>Pseudomonadati</taxon>
        <taxon>Pseudomonadota</taxon>
        <taxon>Alphaproteobacteria</taxon>
        <taxon>Hyphomicrobiales</taxon>
        <taxon>Reyranellaceae</taxon>
        <taxon>Reyranella</taxon>
    </lineage>
</organism>
<accession>A0A512NE70</accession>
<dbReference type="AlphaFoldDB" id="A0A512NE70"/>
<dbReference type="EMBL" id="BKAJ01000076">
    <property type="protein sequence ID" value="GEP57251.1"/>
    <property type="molecule type" value="Genomic_DNA"/>
</dbReference>
<gene>
    <name evidence="2" type="ORF">RSO01_44170</name>
</gene>
<dbReference type="SUPFAM" id="SSF53335">
    <property type="entry name" value="S-adenosyl-L-methionine-dependent methyltransferases"/>
    <property type="match status" value="1"/>
</dbReference>
<dbReference type="InterPro" id="IPR041698">
    <property type="entry name" value="Methyltransf_25"/>
</dbReference>
<protein>
    <recommendedName>
        <fullName evidence="1">Methyltransferase domain-containing protein</fullName>
    </recommendedName>
</protein>
<evidence type="ECO:0000259" key="1">
    <source>
        <dbReference type="Pfam" id="PF13649"/>
    </source>
</evidence>
<comment type="caution">
    <text evidence="2">The sequence shown here is derived from an EMBL/GenBank/DDBJ whole genome shotgun (WGS) entry which is preliminary data.</text>
</comment>
<dbReference type="InterPro" id="IPR029063">
    <property type="entry name" value="SAM-dependent_MTases_sf"/>
</dbReference>
<keyword evidence="3" id="KW-1185">Reference proteome</keyword>
<dbReference type="CDD" id="cd02440">
    <property type="entry name" value="AdoMet_MTases"/>
    <property type="match status" value="1"/>
</dbReference>
<evidence type="ECO:0000313" key="3">
    <source>
        <dbReference type="Proteomes" id="UP000321058"/>
    </source>
</evidence>
<dbReference type="Pfam" id="PF13649">
    <property type="entry name" value="Methyltransf_25"/>
    <property type="match status" value="1"/>
</dbReference>
<reference evidence="2 3" key="1">
    <citation type="submission" date="2019-07" db="EMBL/GenBank/DDBJ databases">
        <title>Whole genome shotgun sequence of Reyranella soli NBRC 108950.</title>
        <authorList>
            <person name="Hosoyama A."/>
            <person name="Uohara A."/>
            <person name="Ohji S."/>
            <person name="Ichikawa N."/>
        </authorList>
    </citation>
    <scope>NUCLEOTIDE SEQUENCE [LARGE SCALE GENOMIC DNA]</scope>
    <source>
        <strain evidence="2 3">NBRC 108950</strain>
    </source>
</reference>
<dbReference type="Proteomes" id="UP000321058">
    <property type="component" value="Unassembled WGS sequence"/>
</dbReference>
<dbReference type="Gene3D" id="3.40.50.150">
    <property type="entry name" value="Vaccinia Virus protein VP39"/>
    <property type="match status" value="1"/>
</dbReference>
<dbReference type="RefSeq" id="WP_170303262.1">
    <property type="nucleotide sequence ID" value="NZ_BKAJ01000076.1"/>
</dbReference>
<proteinExistence type="predicted"/>
<feature type="domain" description="Methyltransferase" evidence="1">
    <location>
        <begin position="58"/>
        <end position="156"/>
    </location>
</feature>
<sequence>MSDEAQRWRELNRANWDERTRIHLGPGSDYDLASLRSGGGKLHPIEDAELGDVRGLRVLHLQCHFGVDTLKLAQRGASVVGLDFSPAAIEAARGLATELGLAASARFVLADLYDAPTAIPEPASFDRVFVTWGATTWLPDIRRWAAIVASFLKPGGRLYYADAHPAAYVFDDEARLPDGRPGYFAPYLGRQPIVLVDPRDYADPSARLANATHVEWLHPVSDILGSLIEAGLSLDWLHEHAQVPWRMFQMLVKKDDGDWHWPDKPWLPLALSLQATRR</sequence>
<name>A0A512NE70_9HYPH</name>